<dbReference type="EMBL" id="KZ821507">
    <property type="protein sequence ID" value="PYH28608.1"/>
    <property type="molecule type" value="Genomic_DNA"/>
</dbReference>
<keyword evidence="5" id="KW-1185">Reference proteome</keyword>
<dbReference type="AlphaFoldDB" id="A0A318YJY5"/>
<dbReference type="GO" id="GO:0004312">
    <property type="term" value="F:fatty acid synthase activity"/>
    <property type="evidence" value="ECO:0007669"/>
    <property type="project" value="TreeGrafter"/>
</dbReference>
<dbReference type="GO" id="GO:0044550">
    <property type="term" value="P:secondary metabolite biosynthetic process"/>
    <property type="evidence" value="ECO:0007669"/>
    <property type="project" value="TreeGrafter"/>
</dbReference>
<evidence type="ECO:0000256" key="2">
    <source>
        <dbReference type="ARBA" id="ARBA00022553"/>
    </source>
</evidence>
<keyword evidence="2" id="KW-0597">Phosphoprotein</keyword>
<dbReference type="PROSITE" id="PS52004">
    <property type="entry name" value="KS3_2"/>
    <property type="match status" value="1"/>
</dbReference>
<sequence>MQSSDFEPIAVIGFGLKLPQQASTSAGFWDLLIQGRSARTETPADRFNAEAFYKATATGDRQRINLHGHYIAESLDRFDAPFFSISPHEAECMDPQQRWLLKVAYHALENGTHSYAPQHRQAANDKQQQALALKK</sequence>
<dbReference type="Gene3D" id="3.40.47.10">
    <property type="match status" value="1"/>
</dbReference>
<dbReference type="SUPFAM" id="SSF53901">
    <property type="entry name" value="Thiolase-like"/>
    <property type="match status" value="1"/>
</dbReference>
<dbReference type="InterPro" id="IPR016039">
    <property type="entry name" value="Thiolase-like"/>
</dbReference>
<dbReference type="InterPro" id="IPR014030">
    <property type="entry name" value="Ketoacyl_synth_N"/>
</dbReference>
<keyword evidence="1" id="KW-0596">Phosphopantetheine</keyword>
<dbReference type="InterPro" id="IPR050091">
    <property type="entry name" value="PKS_NRPS_Biosynth_Enz"/>
</dbReference>
<organism evidence="4 5">
    <name type="scientific">Aspergillus neoniger (strain CBS 115656)</name>
    <dbReference type="NCBI Taxonomy" id="1448310"/>
    <lineage>
        <taxon>Eukaryota</taxon>
        <taxon>Fungi</taxon>
        <taxon>Dikarya</taxon>
        <taxon>Ascomycota</taxon>
        <taxon>Pezizomycotina</taxon>
        <taxon>Eurotiomycetes</taxon>
        <taxon>Eurotiomycetidae</taxon>
        <taxon>Eurotiales</taxon>
        <taxon>Aspergillaceae</taxon>
        <taxon>Aspergillus</taxon>
        <taxon>Aspergillus subgen. Circumdati</taxon>
    </lineage>
</organism>
<dbReference type="RefSeq" id="XP_025474086.1">
    <property type="nucleotide sequence ID" value="XM_025619949.1"/>
</dbReference>
<dbReference type="PANTHER" id="PTHR43775">
    <property type="entry name" value="FATTY ACID SYNTHASE"/>
    <property type="match status" value="1"/>
</dbReference>
<evidence type="ECO:0000313" key="4">
    <source>
        <dbReference type="EMBL" id="PYH28608.1"/>
    </source>
</evidence>
<dbReference type="InterPro" id="IPR020841">
    <property type="entry name" value="PKS_Beta-ketoAc_synthase_dom"/>
</dbReference>
<evidence type="ECO:0000313" key="5">
    <source>
        <dbReference type="Proteomes" id="UP000247647"/>
    </source>
</evidence>
<evidence type="ECO:0000259" key="3">
    <source>
        <dbReference type="PROSITE" id="PS52004"/>
    </source>
</evidence>
<feature type="domain" description="Ketosynthase family 3 (KS3)" evidence="3">
    <location>
        <begin position="6"/>
        <end position="135"/>
    </location>
</feature>
<gene>
    <name evidence="4" type="ORF">BO87DRAFT_321794</name>
</gene>
<name>A0A318YJY5_ASPNB</name>
<protein>
    <submittedName>
        <fullName evidence="4">Ketoacyl-synt-domain-containing protein</fullName>
    </submittedName>
</protein>
<dbReference type="GO" id="GO:0006633">
    <property type="term" value="P:fatty acid biosynthetic process"/>
    <property type="evidence" value="ECO:0007669"/>
    <property type="project" value="TreeGrafter"/>
</dbReference>
<dbReference type="SMART" id="SM00825">
    <property type="entry name" value="PKS_KS"/>
    <property type="match status" value="1"/>
</dbReference>
<dbReference type="Proteomes" id="UP000247647">
    <property type="component" value="Unassembled WGS sequence"/>
</dbReference>
<evidence type="ECO:0000256" key="1">
    <source>
        <dbReference type="ARBA" id="ARBA00022450"/>
    </source>
</evidence>
<accession>A0A318YJY5</accession>
<dbReference type="Pfam" id="PF00109">
    <property type="entry name" value="ketoacyl-synt"/>
    <property type="match status" value="1"/>
</dbReference>
<dbReference type="OrthoDB" id="329835at2759"/>
<proteinExistence type="predicted"/>
<reference evidence="4" key="1">
    <citation type="submission" date="2016-12" db="EMBL/GenBank/DDBJ databases">
        <title>The genomes of Aspergillus section Nigri reveals drivers in fungal speciation.</title>
        <authorList>
            <consortium name="DOE Joint Genome Institute"/>
            <person name="Vesth T.C."/>
            <person name="Nybo J."/>
            <person name="Theobald S."/>
            <person name="Brandl J."/>
            <person name="Frisvad J.C."/>
            <person name="Nielsen K.F."/>
            <person name="Lyhne E.K."/>
            <person name="Kogle M.E."/>
            <person name="Kuo A."/>
            <person name="Riley R."/>
            <person name="Clum A."/>
            <person name="Nolan M."/>
            <person name="Lipzen A."/>
            <person name="Salamov A."/>
            <person name="Henrissat B."/>
            <person name="Wiebenga A."/>
            <person name="De Vries R.P."/>
            <person name="Grigoriev I.V."/>
            <person name="Mortensen U.H."/>
            <person name="Andersen M.R."/>
            <person name="Baker S.E."/>
        </authorList>
    </citation>
    <scope>NUCLEOTIDE SEQUENCE [LARGE SCALE GENOMIC DNA]</scope>
    <source>
        <strain evidence="4">CBS 115656</strain>
    </source>
</reference>
<dbReference type="GeneID" id="37122405"/>
<dbReference type="PANTHER" id="PTHR43775:SF29">
    <property type="entry name" value="ASPERFURANONE POLYKETIDE SYNTHASE AFOG-RELATED"/>
    <property type="match status" value="1"/>
</dbReference>